<dbReference type="InterPro" id="IPR004589">
    <property type="entry name" value="DNA_helicase_ATP-dep_RecQ"/>
</dbReference>
<dbReference type="InterPro" id="IPR001650">
    <property type="entry name" value="Helicase_C-like"/>
</dbReference>
<dbReference type="GO" id="GO:0005737">
    <property type="term" value="C:cytoplasm"/>
    <property type="evidence" value="ECO:0007669"/>
    <property type="project" value="TreeGrafter"/>
</dbReference>
<evidence type="ECO:0000256" key="11">
    <source>
        <dbReference type="ARBA" id="ARBA00044542"/>
    </source>
</evidence>
<keyword evidence="3" id="KW-0378">Hydrolase</keyword>
<protein>
    <recommendedName>
        <fullName evidence="10">DNA 3'-5' helicase</fullName>
        <ecNumber evidence="10">5.6.2.4</ecNumber>
    </recommendedName>
    <alternativeName>
        <fullName evidence="11">DNA 3'-5' helicase BLM</fullName>
    </alternativeName>
</protein>
<name>A0AAD9V8R4_ACRCE</name>
<evidence type="ECO:0000256" key="3">
    <source>
        <dbReference type="ARBA" id="ARBA00022801"/>
    </source>
</evidence>
<dbReference type="InterPro" id="IPR011545">
    <property type="entry name" value="DEAD/DEAH_box_helicase_dom"/>
</dbReference>
<evidence type="ECO:0000256" key="5">
    <source>
        <dbReference type="ARBA" id="ARBA00022840"/>
    </source>
</evidence>
<evidence type="ECO:0000259" key="13">
    <source>
        <dbReference type="PROSITE" id="PS51194"/>
    </source>
</evidence>
<dbReference type="PROSITE" id="PS51194">
    <property type="entry name" value="HELICASE_CTER"/>
    <property type="match status" value="1"/>
</dbReference>
<comment type="catalytic activity">
    <reaction evidence="9">
        <text>Couples ATP hydrolysis with the unwinding of duplex DNA by translocating in the 3'-5' direction.</text>
        <dbReference type="EC" id="5.6.2.4"/>
    </reaction>
</comment>
<dbReference type="CDD" id="cd17920">
    <property type="entry name" value="DEXHc_RecQ"/>
    <property type="match status" value="1"/>
</dbReference>
<dbReference type="PANTHER" id="PTHR13710">
    <property type="entry name" value="DNA HELICASE RECQ FAMILY MEMBER"/>
    <property type="match status" value="1"/>
</dbReference>
<accession>A0AAD9V8R4</accession>
<evidence type="ECO:0000313" key="14">
    <source>
        <dbReference type="EMBL" id="KAK2565471.1"/>
    </source>
</evidence>
<dbReference type="NCBIfam" id="TIGR00614">
    <property type="entry name" value="recQ_fam"/>
    <property type="match status" value="1"/>
</dbReference>
<reference evidence="14" key="1">
    <citation type="journal article" date="2023" name="G3 (Bethesda)">
        <title>Whole genome assembly and annotation of the endangered Caribbean coral Acropora cervicornis.</title>
        <authorList>
            <person name="Selwyn J.D."/>
            <person name="Vollmer S.V."/>
        </authorList>
    </citation>
    <scope>NUCLEOTIDE SEQUENCE</scope>
    <source>
        <strain evidence="14">K2</strain>
    </source>
</reference>
<dbReference type="PANTHER" id="PTHR13710:SF153">
    <property type="entry name" value="RECQ-LIKE DNA HELICASE BLM"/>
    <property type="match status" value="1"/>
</dbReference>
<keyword evidence="5" id="KW-0067">ATP-binding</keyword>
<dbReference type="GO" id="GO:0005634">
    <property type="term" value="C:nucleus"/>
    <property type="evidence" value="ECO:0007669"/>
    <property type="project" value="TreeGrafter"/>
</dbReference>
<dbReference type="GO" id="GO:0005524">
    <property type="term" value="F:ATP binding"/>
    <property type="evidence" value="ECO:0007669"/>
    <property type="project" value="UniProtKB-KW"/>
</dbReference>
<evidence type="ECO:0000256" key="7">
    <source>
        <dbReference type="ARBA" id="ARBA00023235"/>
    </source>
</evidence>
<sequence length="609" mass="69062">MADDVELMALARERILETFHIESLKDLQREALEKLICGRDVFLIQPTGSGKSSIFQSAPIFFDIVRPKSAKSIVLVISPLVSLMLDQVHFLKSLGISAEIIGDEQNCEQARKRVQRGECQIVYGSPEAFLSTKRWRAMLSNDAYKKGLCLVAVDEAHCISHWGYTAKKGEGAFRKWFGRINEIRSIVGKVPLIALTATATKSTRLKIMRSLEMHEPALLMVSPNRDNICYAVRAVTPDPAKTFQIMVKDLREQKGNYERTIIYCQTIKVTTFLYGFFLSELGDEVYADDSCDLKKRTVEMFHSRIDELNQEHILKSMVVADGSVRVLLATIAYGMGINCKDVKVVLHYGPSYNLETYLQESGRAGRDVSATCKAVMLYSSLMMKYCEDEIKTYVRDSSKCRRKMLLESFDVDITNLPPFETPHQCCDNCQRNCKCQGDSCDFVFFPSPVLEMQEASAEHSLSREVSDGQRETLRKKLNYLKVALDKQYLFTARSVNNPMFTPAKLYCALGDAQIDQLLNNCAIIFTSADIFKFVDIWHLSVAKEIVFTFNQVFGDVDVTESEEPENKNTLECADENFFDFEIEDSFFADLPDDDFYIVEDSLLEHGAGE</sequence>
<evidence type="ECO:0000256" key="8">
    <source>
        <dbReference type="ARBA" id="ARBA00023242"/>
    </source>
</evidence>
<dbReference type="GO" id="GO:0000724">
    <property type="term" value="P:double-strand break repair via homologous recombination"/>
    <property type="evidence" value="ECO:0007669"/>
    <property type="project" value="TreeGrafter"/>
</dbReference>
<dbReference type="Gene3D" id="3.40.50.300">
    <property type="entry name" value="P-loop containing nucleotide triphosphate hydrolases"/>
    <property type="match status" value="2"/>
</dbReference>
<feature type="domain" description="Helicase ATP-binding" evidence="12">
    <location>
        <begin position="32"/>
        <end position="217"/>
    </location>
</feature>
<dbReference type="SUPFAM" id="SSF52540">
    <property type="entry name" value="P-loop containing nucleoside triphosphate hydrolases"/>
    <property type="match status" value="1"/>
</dbReference>
<gene>
    <name evidence="14" type="ORF">P5673_010536</name>
</gene>
<evidence type="ECO:0000256" key="9">
    <source>
        <dbReference type="ARBA" id="ARBA00034617"/>
    </source>
</evidence>
<keyword evidence="8" id="KW-0539">Nucleus</keyword>
<dbReference type="GO" id="GO:0043138">
    <property type="term" value="F:3'-5' DNA helicase activity"/>
    <property type="evidence" value="ECO:0007669"/>
    <property type="project" value="UniProtKB-EC"/>
</dbReference>
<proteinExistence type="inferred from homology"/>
<keyword evidence="7" id="KW-0413">Isomerase</keyword>
<dbReference type="InterPro" id="IPR014001">
    <property type="entry name" value="Helicase_ATP-bd"/>
</dbReference>
<keyword evidence="15" id="KW-1185">Reference proteome</keyword>
<dbReference type="SMART" id="SM00490">
    <property type="entry name" value="HELICc"/>
    <property type="match status" value="1"/>
</dbReference>
<evidence type="ECO:0000313" key="15">
    <source>
        <dbReference type="Proteomes" id="UP001249851"/>
    </source>
</evidence>
<comment type="caution">
    <text evidence="14">The sequence shown here is derived from an EMBL/GenBank/DDBJ whole genome shotgun (WGS) entry which is preliminary data.</text>
</comment>
<dbReference type="GO" id="GO:0016787">
    <property type="term" value="F:hydrolase activity"/>
    <property type="evidence" value="ECO:0007669"/>
    <property type="project" value="UniProtKB-KW"/>
</dbReference>
<evidence type="ECO:0000256" key="6">
    <source>
        <dbReference type="ARBA" id="ARBA00023125"/>
    </source>
</evidence>
<comment type="similarity">
    <text evidence="1">Belongs to the helicase family. RecQ subfamily.</text>
</comment>
<organism evidence="14 15">
    <name type="scientific">Acropora cervicornis</name>
    <name type="common">Staghorn coral</name>
    <dbReference type="NCBI Taxonomy" id="6130"/>
    <lineage>
        <taxon>Eukaryota</taxon>
        <taxon>Metazoa</taxon>
        <taxon>Cnidaria</taxon>
        <taxon>Anthozoa</taxon>
        <taxon>Hexacorallia</taxon>
        <taxon>Scleractinia</taxon>
        <taxon>Astrocoeniina</taxon>
        <taxon>Acroporidae</taxon>
        <taxon>Acropora</taxon>
    </lineage>
</organism>
<dbReference type="GO" id="GO:0003677">
    <property type="term" value="F:DNA binding"/>
    <property type="evidence" value="ECO:0007669"/>
    <property type="project" value="UniProtKB-KW"/>
</dbReference>
<reference evidence="14" key="2">
    <citation type="journal article" date="2023" name="Science">
        <title>Genomic signatures of disease resistance in endangered staghorn corals.</title>
        <authorList>
            <person name="Vollmer S.V."/>
            <person name="Selwyn J.D."/>
            <person name="Despard B.A."/>
            <person name="Roesel C.L."/>
        </authorList>
    </citation>
    <scope>NUCLEOTIDE SEQUENCE</scope>
    <source>
        <strain evidence="14">K2</strain>
    </source>
</reference>
<dbReference type="EMBL" id="JARQWQ010000019">
    <property type="protein sequence ID" value="KAK2565471.1"/>
    <property type="molecule type" value="Genomic_DNA"/>
</dbReference>
<evidence type="ECO:0000256" key="10">
    <source>
        <dbReference type="ARBA" id="ARBA00034808"/>
    </source>
</evidence>
<keyword evidence="6" id="KW-0238">DNA-binding</keyword>
<dbReference type="InterPro" id="IPR027417">
    <property type="entry name" value="P-loop_NTPase"/>
</dbReference>
<evidence type="ECO:0000256" key="2">
    <source>
        <dbReference type="ARBA" id="ARBA00022741"/>
    </source>
</evidence>
<evidence type="ECO:0000259" key="12">
    <source>
        <dbReference type="PROSITE" id="PS51192"/>
    </source>
</evidence>
<dbReference type="GO" id="GO:0005694">
    <property type="term" value="C:chromosome"/>
    <property type="evidence" value="ECO:0007669"/>
    <property type="project" value="TreeGrafter"/>
</dbReference>
<dbReference type="Pfam" id="PF00270">
    <property type="entry name" value="DEAD"/>
    <property type="match status" value="1"/>
</dbReference>
<evidence type="ECO:0000256" key="4">
    <source>
        <dbReference type="ARBA" id="ARBA00022806"/>
    </source>
</evidence>
<evidence type="ECO:0000256" key="1">
    <source>
        <dbReference type="ARBA" id="ARBA00005446"/>
    </source>
</evidence>
<dbReference type="Pfam" id="PF00271">
    <property type="entry name" value="Helicase_C"/>
    <property type="match status" value="1"/>
</dbReference>
<dbReference type="EC" id="5.6.2.4" evidence="10"/>
<dbReference type="SMART" id="SM00487">
    <property type="entry name" value="DEXDc"/>
    <property type="match status" value="1"/>
</dbReference>
<dbReference type="PROSITE" id="PS51192">
    <property type="entry name" value="HELICASE_ATP_BIND_1"/>
    <property type="match status" value="1"/>
</dbReference>
<keyword evidence="2" id="KW-0547">Nucleotide-binding</keyword>
<dbReference type="AlphaFoldDB" id="A0AAD9V8R4"/>
<feature type="domain" description="Helicase C-terminal" evidence="13">
    <location>
        <begin position="242"/>
        <end position="417"/>
    </location>
</feature>
<keyword evidence="4 14" id="KW-0347">Helicase</keyword>
<dbReference type="GO" id="GO:0009378">
    <property type="term" value="F:four-way junction helicase activity"/>
    <property type="evidence" value="ECO:0007669"/>
    <property type="project" value="TreeGrafter"/>
</dbReference>
<dbReference type="Proteomes" id="UP001249851">
    <property type="component" value="Unassembled WGS sequence"/>
</dbReference>